<evidence type="ECO:0008006" key="4">
    <source>
        <dbReference type="Google" id="ProtNLM"/>
    </source>
</evidence>
<proteinExistence type="predicted"/>
<dbReference type="InterPro" id="IPR026341">
    <property type="entry name" value="T9SS_type_B"/>
</dbReference>
<feature type="chain" id="PRO_5014921005" description="T9SS type B sorting domain-containing protein" evidence="1">
    <location>
        <begin position="20"/>
        <end position="927"/>
    </location>
</feature>
<dbReference type="InterPro" id="IPR011045">
    <property type="entry name" value="N2O_reductase_N"/>
</dbReference>
<evidence type="ECO:0000256" key="1">
    <source>
        <dbReference type="SAM" id="SignalP"/>
    </source>
</evidence>
<evidence type="ECO:0000313" key="3">
    <source>
        <dbReference type="Proteomes" id="UP000235826"/>
    </source>
</evidence>
<dbReference type="RefSeq" id="WP_102757693.1">
    <property type="nucleotide sequence ID" value="NZ_CP025791.1"/>
</dbReference>
<gene>
    <name evidence="2" type="ORF">C1H87_20965</name>
</gene>
<protein>
    <recommendedName>
        <fullName evidence="4">T9SS type B sorting domain-containing protein</fullName>
    </recommendedName>
</protein>
<feature type="signal peptide" evidence="1">
    <location>
        <begin position="1"/>
        <end position="19"/>
    </location>
</feature>
<evidence type="ECO:0000313" key="2">
    <source>
        <dbReference type="EMBL" id="AUP81050.1"/>
    </source>
</evidence>
<accession>A0A2K9PVF4</accession>
<dbReference type="KEGG" id="fek:C1H87_20965"/>
<dbReference type="OrthoDB" id="9765926at2"/>
<dbReference type="AlphaFoldDB" id="A0A2K9PVF4"/>
<sequence length="927" mass="102976">MKKTTLLILSLIISCNAFCQKEASNWYFGENAGIRFNVDGSISELTDGRLNTLEGCTTISDANGNLLFYTDGITVWDKSHTPMSNANQAIGNGLFGNPSSTQSAIVIPKPKDPNIYYIFTVDTFFGDNIDNGFNYSIVDMTLNGGFGDVTSKNINLLAKSSEKISAVVKDCKTQSLWVITLAPPTGLLTDPIVYNTFYAYEITENGINTTPYVSPFNGLDVTDARGYLKLSPDGTKLVCANSVSGLFLYDFDVTTGMVSNQNEITINFSPVNRPQSPYGVEFSQNGQILYVSAFFNPDQEQFNNPDVQYSSLLQYDLTATDISGSEVVLDERQMFRGGLQLGLDGRIYRAMSVTYNIGSPYLSVINDPNNLGPSCNYEHNAIRLSRNSNQGLPPFISSFFAEKIDIIGNNATSTRLQLCEGDNYRLKADNIPGAIYSWSYNDIPLSDSNYYLDIPTSDGHTSGLYRVFVDLNTGDCSETLEGIATVTFNPNPIAHDAEIIQCDEDGIIGGKTRFDLTQANDDLTGGNPDLATRFFSDNGRNAKIANSDNYEYDADNPGPIYVEVYNTNSNCYNISTLTLNLSTVSIPPFIHNICDELGSEDGINTFNLNDITANIQTTNNFTHPITYYETRSDALLEKNSLNTPYKNENNAYDHTIYARAENNNACFSIIEVVLKINKLPNLDTDDLTYYYCLNKYPKTISINAGIPNGLEGDYTYVWSTGESSYNIPINEAGSYHVTITNTNGFGCSKERTIIVEPSNVATFNPNKPFEVRDASQNNTITVFVSGEGTYQYRLLNENNIVYVPYQDSNVFENIAPGIYTVTVKDVKNNCGITPPKKVSVIGFPKFFTPNNDGKHDTWQIYGVSNMFQPNTKIHIFNRYGRLIKQINPIGEGWDGTVNGNRLPVDDYWFSVQLEDGRVFKNHFTLKY</sequence>
<dbReference type="Pfam" id="PF13585">
    <property type="entry name" value="CHU_C"/>
    <property type="match status" value="1"/>
</dbReference>
<dbReference type="NCBIfam" id="TIGR04131">
    <property type="entry name" value="Bac_Flav_CTERM"/>
    <property type="match status" value="1"/>
</dbReference>
<name>A0A2K9PVF4_9FLAO</name>
<organism evidence="2 3">
    <name type="scientific">Flavivirga eckloniae</name>
    <dbReference type="NCBI Taxonomy" id="1803846"/>
    <lineage>
        <taxon>Bacteria</taxon>
        <taxon>Pseudomonadati</taxon>
        <taxon>Bacteroidota</taxon>
        <taxon>Flavobacteriia</taxon>
        <taxon>Flavobacteriales</taxon>
        <taxon>Flavobacteriaceae</taxon>
        <taxon>Flavivirga</taxon>
    </lineage>
</organism>
<dbReference type="EMBL" id="CP025791">
    <property type="protein sequence ID" value="AUP81050.1"/>
    <property type="molecule type" value="Genomic_DNA"/>
</dbReference>
<dbReference type="SUPFAM" id="SSF50974">
    <property type="entry name" value="Nitrous oxide reductase, N-terminal domain"/>
    <property type="match status" value="1"/>
</dbReference>
<keyword evidence="3" id="KW-1185">Reference proteome</keyword>
<keyword evidence="1" id="KW-0732">Signal</keyword>
<reference evidence="2 3" key="1">
    <citation type="submission" date="2018-01" db="EMBL/GenBank/DDBJ databases">
        <title>Complete genome sequence of Flavivirga eckloniae ECD14 isolated from seaweed Ecklonia cava.</title>
        <authorList>
            <person name="Lee J.H."/>
            <person name="Baik K.S."/>
            <person name="Seong C.N."/>
        </authorList>
    </citation>
    <scope>NUCLEOTIDE SEQUENCE [LARGE SCALE GENOMIC DNA]</scope>
    <source>
        <strain evidence="2 3">ECD14</strain>
    </source>
</reference>
<dbReference type="Proteomes" id="UP000235826">
    <property type="component" value="Chromosome"/>
</dbReference>
<dbReference type="PROSITE" id="PS51257">
    <property type="entry name" value="PROKAR_LIPOPROTEIN"/>
    <property type="match status" value="1"/>
</dbReference>